<gene>
    <name evidence="2" type="ORF">L1049_009316</name>
</gene>
<sequence length="286" mass="32626">MEFPFGHHTRRHNRRDEGNEEEEEYPQPPPPYYGDDEAPPQVTHVYHTSPVPPPASYPFPPPDDFNYSAFPQPPPPQPAYSSTSTVHHVSHEEIRPDAPIESETQQHQHHFTPHLPSILHHHTHSNQVGSDLSNKPTFRVFCKAETGHSLTIRDGKVILAPSDQSDDLQHWYKDEKYSTRVKDEEGFPGFALVNKATGQAMKHSIGETQPVELIPYNSDVLDVSILWTLSKDLGDGFRTIRMVNNLRLNVDAFQGDKKHGGVHDGTTIVLWDWNKGDNQRWKMIPY</sequence>
<dbReference type="CDD" id="cd23431">
    <property type="entry name" value="beta-trefoil_Ricin_AtEULS3-like"/>
    <property type="match status" value="1"/>
</dbReference>
<proteinExistence type="predicted"/>
<dbReference type="InterPro" id="IPR040249">
    <property type="entry name" value="Ricin_B-like_lectin_EULS3-like"/>
</dbReference>
<dbReference type="EMBL" id="JBBPBK010000002">
    <property type="protein sequence ID" value="KAK9291129.1"/>
    <property type="molecule type" value="Genomic_DNA"/>
</dbReference>
<organism evidence="2 3">
    <name type="scientific">Liquidambar formosana</name>
    <name type="common">Formosan gum</name>
    <dbReference type="NCBI Taxonomy" id="63359"/>
    <lineage>
        <taxon>Eukaryota</taxon>
        <taxon>Viridiplantae</taxon>
        <taxon>Streptophyta</taxon>
        <taxon>Embryophyta</taxon>
        <taxon>Tracheophyta</taxon>
        <taxon>Spermatophyta</taxon>
        <taxon>Magnoliopsida</taxon>
        <taxon>eudicotyledons</taxon>
        <taxon>Gunneridae</taxon>
        <taxon>Pentapetalae</taxon>
        <taxon>Saxifragales</taxon>
        <taxon>Altingiaceae</taxon>
        <taxon>Liquidambar</taxon>
    </lineage>
</organism>
<dbReference type="Gene3D" id="2.80.10.50">
    <property type="match status" value="1"/>
</dbReference>
<dbReference type="AlphaFoldDB" id="A0AAP0X2U1"/>
<evidence type="ECO:0008006" key="4">
    <source>
        <dbReference type="Google" id="ProtNLM"/>
    </source>
</evidence>
<reference evidence="2 3" key="1">
    <citation type="journal article" date="2024" name="Plant J.">
        <title>Genome sequences and population genomics reveal climatic adaptation and genomic divergence between two closely related sweetgum species.</title>
        <authorList>
            <person name="Xu W.Q."/>
            <person name="Ren C.Q."/>
            <person name="Zhang X.Y."/>
            <person name="Comes H.P."/>
            <person name="Liu X.H."/>
            <person name="Li Y.G."/>
            <person name="Kettle C.J."/>
            <person name="Jalonen R."/>
            <person name="Gaisberger H."/>
            <person name="Ma Y.Z."/>
            <person name="Qiu Y.X."/>
        </authorList>
    </citation>
    <scope>NUCLEOTIDE SEQUENCE [LARGE SCALE GENOMIC DNA]</scope>
    <source>
        <strain evidence="2">Hangzhou</strain>
    </source>
</reference>
<comment type="caution">
    <text evidence="2">The sequence shown here is derived from an EMBL/GenBank/DDBJ whole genome shotgun (WGS) entry which is preliminary data.</text>
</comment>
<feature type="compositionally biased region" description="Pro residues" evidence="1">
    <location>
        <begin position="50"/>
        <end position="63"/>
    </location>
</feature>
<dbReference type="SUPFAM" id="SSF50370">
    <property type="entry name" value="Ricin B-like lectins"/>
    <property type="match status" value="1"/>
</dbReference>
<dbReference type="PANTHER" id="PTHR31257:SF2">
    <property type="entry name" value="RICIN B-LIKE LECTIN EULS3"/>
    <property type="match status" value="1"/>
</dbReference>
<feature type="region of interest" description="Disordered" evidence="1">
    <location>
        <begin position="1"/>
        <end position="92"/>
    </location>
</feature>
<evidence type="ECO:0000313" key="3">
    <source>
        <dbReference type="Proteomes" id="UP001415857"/>
    </source>
</evidence>
<accession>A0AAP0X2U1</accession>
<keyword evidence="3" id="KW-1185">Reference proteome</keyword>
<dbReference type="PANTHER" id="PTHR31257">
    <property type="entry name" value="RICIN B-LIKE LECTIN EULS3"/>
    <property type="match status" value="1"/>
</dbReference>
<name>A0AAP0X2U1_LIQFO</name>
<dbReference type="InterPro" id="IPR035992">
    <property type="entry name" value="Ricin_B-like_lectins"/>
</dbReference>
<evidence type="ECO:0000256" key="1">
    <source>
        <dbReference type="SAM" id="MobiDB-lite"/>
    </source>
</evidence>
<protein>
    <recommendedName>
        <fullName evidence="4">Ricin B-like lectin R40G3</fullName>
    </recommendedName>
</protein>
<evidence type="ECO:0000313" key="2">
    <source>
        <dbReference type="EMBL" id="KAK9291129.1"/>
    </source>
</evidence>
<dbReference type="Proteomes" id="UP001415857">
    <property type="component" value="Unassembled WGS sequence"/>
</dbReference>